<gene>
    <name evidence="2" type="ORF">EV213_104173</name>
</gene>
<dbReference type="CDD" id="cd08556">
    <property type="entry name" value="GDPD"/>
    <property type="match status" value="1"/>
</dbReference>
<evidence type="ECO:0000313" key="2">
    <source>
        <dbReference type="EMBL" id="TDQ41175.1"/>
    </source>
</evidence>
<dbReference type="Gene3D" id="3.20.20.190">
    <property type="entry name" value="Phosphatidylinositol (PI) phosphodiesterase"/>
    <property type="match status" value="1"/>
</dbReference>
<evidence type="ECO:0000313" key="3">
    <source>
        <dbReference type="Proteomes" id="UP000295632"/>
    </source>
</evidence>
<dbReference type="AlphaFoldDB" id="A0A4R6U934"/>
<proteinExistence type="predicted"/>
<dbReference type="InterPro" id="IPR017946">
    <property type="entry name" value="PLC-like_Pdiesterase_TIM-brl"/>
</dbReference>
<name>A0A4R6U934_9BACI</name>
<dbReference type="PANTHER" id="PTHR46211:SF1">
    <property type="entry name" value="GLYCEROPHOSPHODIESTER PHOSPHODIESTERASE, CYTOPLASMIC"/>
    <property type="match status" value="1"/>
</dbReference>
<dbReference type="PROSITE" id="PS51704">
    <property type="entry name" value="GP_PDE"/>
    <property type="match status" value="1"/>
</dbReference>
<accession>A0A4R6U934</accession>
<organism evidence="2 3">
    <name type="scientific">Aureibacillus halotolerans</name>
    <dbReference type="NCBI Taxonomy" id="1508390"/>
    <lineage>
        <taxon>Bacteria</taxon>
        <taxon>Bacillati</taxon>
        <taxon>Bacillota</taxon>
        <taxon>Bacilli</taxon>
        <taxon>Bacillales</taxon>
        <taxon>Bacillaceae</taxon>
        <taxon>Aureibacillus</taxon>
    </lineage>
</organism>
<evidence type="ECO:0000259" key="1">
    <source>
        <dbReference type="PROSITE" id="PS51704"/>
    </source>
</evidence>
<dbReference type="RefSeq" id="WP_243740013.1">
    <property type="nucleotide sequence ID" value="NZ_SNYJ01000004.1"/>
</dbReference>
<dbReference type="GO" id="GO:0008081">
    <property type="term" value="F:phosphoric diester hydrolase activity"/>
    <property type="evidence" value="ECO:0007669"/>
    <property type="project" value="InterPro"/>
</dbReference>
<sequence length="264" mass="28968">MTMSRLAKFPLITAHTGCMGYPEHSLESVQAAMSLGADVYEDDIRATCDGVAVLAHDNEVRLADGQNINIATMSTRELDEAILQADPSLADSPLEPFPRAEALMRVVKNARAKMNLDIKTDASLKPVFDLIVKLGMQEHAFLSGCGYETAAEALRLQNRLGLVIHKLLNVDASSFKRMNYDEAVAMACEHALETKCFGLNAPYHLVQPVFLEEAAAHGLDVYVWTLEKASDMRKMAEMGVASITTRDPATLIAVKNEWETARDS</sequence>
<reference evidence="2 3" key="1">
    <citation type="submission" date="2019-03" db="EMBL/GenBank/DDBJ databases">
        <title>Genomic Encyclopedia of Type Strains, Phase IV (KMG-IV): sequencing the most valuable type-strain genomes for metagenomic binning, comparative biology and taxonomic classification.</title>
        <authorList>
            <person name="Goeker M."/>
        </authorList>
    </citation>
    <scope>NUCLEOTIDE SEQUENCE [LARGE SCALE GENOMIC DNA]</scope>
    <source>
        <strain evidence="2 3">DSM 28697</strain>
    </source>
</reference>
<dbReference type="Proteomes" id="UP000295632">
    <property type="component" value="Unassembled WGS sequence"/>
</dbReference>
<comment type="caution">
    <text evidence="2">The sequence shown here is derived from an EMBL/GenBank/DDBJ whole genome shotgun (WGS) entry which is preliminary data.</text>
</comment>
<protein>
    <submittedName>
        <fullName evidence="2">Glycerophosphoryl diester phosphodiesterase</fullName>
    </submittedName>
</protein>
<dbReference type="SUPFAM" id="SSF51695">
    <property type="entry name" value="PLC-like phosphodiesterases"/>
    <property type="match status" value="1"/>
</dbReference>
<dbReference type="PANTHER" id="PTHR46211">
    <property type="entry name" value="GLYCEROPHOSPHORYL DIESTER PHOSPHODIESTERASE"/>
    <property type="match status" value="1"/>
</dbReference>
<dbReference type="GO" id="GO:0006629">
    <property type="term" value="P:lipid metabolic process"/>
    <property type="evidence" value="ECO:0007669"/>
    <property type="project" value="InterPro"/>
</dbReference>
<keyword evidence="3" id="KW-1185">Reference proteome</keyword>
<dbReference type="InterPro" id="IPR030395">
    <property type="entry name" value="GP_PDE_dom"/>
</dbReference>
<dbReference type="EMBL" id="SNYJ01000004">
    <property type="protein sequence ID" value="TDQ41175.1"/>
    <property type="molecule type" value="Genomic_DNA"/>
</dbReference>
<feature type="domain" description="GP-PDE" evidence="1">
    <location>
        <begin position="10"/>
        <end position="255"/>
    </location>
</feature>
<dbReference type="Pfam" id="PF03009">
    <property type="entry name" value="GDPD"/>
    <property type="match status" value="1"/>
</dbReference>